<keyword evidence="4 6" id="KW-0472">Membrane</keyword>
<dbReference type="InterPro" id="IPR004254">
    <property type="entry name" value="AdipoR/HlyIII-related"/>
</dbReference>
<sequence>MHNEKESSTPIPLEPLKPQLRGWLHAVTAPLALANGIVSAIFAPDAGATVACLVFMAASFFLFANSGVYHIGSWSPRADAVLRRIDHSNIFFLIAGTYTPLSVMLLRPMEQLTVLLIVWGGAFIGSLSRIFWLDAPRFLYVSLYIALGWVAVWYLPQFWTNGSPAIVWLVLAGGISYTVGAVFYAFSWPNPWPRMWGFHEFFHLGTLGGFVCHVVAVWLAIFA</sequence>
<evidence type="ECO:0000256" key="4">
    <source>
        <dbReference type="ARBA" id="ARBA00023136"/>
    </source>
</evidence>
<evidence type="ECO:0000256" key="5">
    <source>
        <dbReference type="PIRSR" id="PIRSR604254-1"/>
    </source>
</evidence>
<feature type="binding site" evidence="5">
    <location>
        <position position="199"/>
    </location>
    <ligand>
        <name>Zn(2+)</name>
        <dbReference type="ChEBI" id="CHEBI:29105"/>
    </ligand>
</feature>
<evidence type="ECO:0000256" key="3">
    <source>
        <dbReference type="ARBA" id="ARBA00022989"/>
    </source>
</evidence>
<dbReference type="Pfam" id="PF03006">
    <property type="entry name" value="HlyIII"/>
    <property type="match status" value="1"/>
</dbReference>
<dbReference type="AlphaFoldDB" id="A0A1H2LDU2"/>
<feature type="transmembrane region" description="Helical" evidence="6">
    <location>
        <begin position="89"/>
        <end position="106"/>
    </location>
</feature>
<dbReference type="GO" id="GO:0016020">
    <property type="term" value="C:membrane"/>
    <property type="evidence" value="ECO:0007669"/>
    <property type="project" value="UniProtKB-SubCell"/>
</dbReference>
<evidence type="ECO:0000313" key="8">
    <source>
        <dbReference type="Proteomes" id="UP000214355"/>
    </source>
</evidence>
<feature type="transmembrane region" description="Helical" evidence="6">
    <location>
        <begin position="138"/>
        <end position="155"/>
    </location>
</feature>
<dbReference type="GO" id="GO:0046872">
    <property type="term" value="F:metal ion binding"/>
    <property type="evidence" value="ECO:0007669"/>
    <property type="project" value="UniProtKB-KW"/>
</dbReference>
<feature type="transmembrane region" description="Helical" evidence="6">
    <location>
        <begin position="201"/>
        <end position="222"/>
    </location>
</feature>
<name>A0A1H2LDU2_9ACTO</name>
<protein>
    <submittedName>
        <fullName evidence="7">Hemolysin III</fullName>
    </submittedName>
</protein>
<proteinExistence type="predicted"/>
<dbReference type="RefSeq" id="WP_091280029.1">
    <property type="nucleotide sequence ID" value="NZ_JABAPH010000036.1"/>
</dbReference>
<dbReference type="OrthoDB" id="9813689at2"/>
<keyword evidence="2 6" id="KW-0812">Transmembrane</keyword>
<feature type="transmembrane region" description="Helical" evidence="6">
    <location>
        <begin position="167"/>
        <end position="186"/>
    </location>
</feature>
<organism evidence="7 8">
    <name type="scientific">Arcanobacterium phocae</name>
    <dbReference type="NCBI Taxonomy" id="131112"/>
    <lineage>
        <taxon>Bacteria</taxon>
        <taxon>Bacillati</taxon>
        <taxon>Actinomycetota</taxon>
        <taxon>Actinomycetes</taxon>
        <taxon>Actinomycetales</taxon>
        <taxon>Actinomycetaceae</taxon>
        <taxon>Arcanobacterium</taxon>
    </lineage>
</organism>
<dbReference type="EMBL" id="LT629804">
    <property type="protein sequence ID" value="SDU79089.1"/>
    <property type="molecule type" value="Genomic_DNA"/>
</dbReference>
<gene>
    <name evidence="7" type="ORF">SAMN04489737_0735</name>
</gene>
<evidence type="ECO:0000256" key="6">
    <source>
        <dbReference type="SAM" id="Phobius"/>
    </source>
</evidence>
<feature type="transmembrane region" description="Helical" evidence="6">
    <location>
        <begin position="22"/>
        <end position="43"/>
    </location>
</feature>
<dbReference type="GeneID" id="65344477"/>
<dbReference type="STRING" id="131112.SAMN04489737_0735"/>
<dbReference type="PANTHER" id="PTHR20855">
    <property type="entry name" value="ADIPOR/PROGESTIN RECEPTOR-RELATED"/>
    <property type="match status" value="1"/>
</dbReference>
<feature type="binding site" evidence="5">
    <location>
        <position position="70"/>
    </location>
    <ligand>
        <name>Zn(2+)</name>
        <dbReference type="ChEBI" id="CHEBI:29105"/>
    </ligand>
</feature>
<reference evidence="8" key="1">
    <citation type="submission" date="2016-10" db="EMBL/GenBank/DDBJ databases">
        <authorList>
            <person name="Varghese N."/>
            <person name="Submissions S."/>
        </authorList>
    </citation>
    <scope>NUCLEOTIDE SEQUENCE [LARGE SCALE GENOMIC DNA]</scope>
    <source>
        <strain evidence="8">DSM 10002</strain>
    </source>
</reference>
<keyword evidence="8" id="KW-1185">Reference proteome</keyword>
<keyword evidence="3 6" id="KW-1133">Transmembrane helix</keyword>
<evidence type="ECO:0000256" key="1">
    <source>
        <dbReference type="ARBA" id="ARBA00004141"/>
    </source>
</evidence>
<evidence type="ECO:0000256" key="2">
    <source>
        <dbReference type="ARBA" id="ARBA00022692"/>
    </source>
</evidence>
<keyword evidence="5" id="KW-0479">Metal-binding</keyword>
<comment type="subcellular location">
    <subcellularLocation>
        <location evidence="1">Membrane</location>
        <topology evidence="1">Multi-pass membrane protein</topology>
    </subcellularLocation>
</comment>
<evidence type="ECO:0000313" key="7">
    <source>
        <dbReference type="EMBL" id="SDU79089.1"/>
    </source>
</evidence>
<feature type="transmembrane region" description="Helical" evidence="6">
    <location>
        <begin position="50"/>
        <end position="69"/>
    </location>
</feature>
<feature type="binding site" evidence="5">
    <location>
        <position position="203"/>
    </location>
    <ligand>
        <name>Zn(2+)</name>
        <dbReference type="ChEBI" id="CHEBI:29105"/>
    </ligand>
</feature>
<dbReference type="PANTHER" id="PTHR20855:SF3">
    <property type="entry name" value="LD03007P"/>
    <property type="match status" value="1"/>
</dbReference>
<keyword evidence="5" id="KW-0862">Zinc</keyword>
<feature type="transmembrane region" description="Helical" evidence="6">
    <location>
        <begin position="113"/>
        <end position="132"/>
    </location>
</feature>
<dbReference type="Proteomes" id="UP000214355">
    <property type="component" value="Chromosome I"/>
</dbReference>
<accession>A0A1H2LDU2</accession>